<evidence type="ECO:0000256" key="2">
    <source>
        <dbReference type="SAM" id="SignalP"/>
    </source>
</evidence>
<feature type="chain" id="PRO_5045407245" evidence="2">
    <location>
        <begin position="20"/>
        <end position="503"/>
    </location>
</feature>
<comment type="caution">
    <text evidence="4">The sequence shown here is derived from an EMBL/GenBank/DDBJ whole genome shotgun (WGS) entry which is preliminary data.</text>
</comment>
<evidence type="ECO:0000313" key="4">
    <source>
        <dbReference type="EMBL" id="MDC0670283.1"/>
    </source>
</evidence>
<gene>
    <name evidence="4" type="ORF">POL58_21185</name>
</gene>
<feature type="domain" description="Glucose/Sorbosone dehydrogenase" evidence="3">
    <location>
        <begin position="137"/>
        <end position="302"/>
    </location>
</feature>
<dbReference type="InterPro" id="IPR011042">
    <property type="entry name" value="6-blade_b-propeller_TolB-like"/>
</dbReference>
<dbReference type="InterPro" id="IPR011041">
    <property type="entry name" value="Quinoprot_gluc/sorb_DH_b-prop"/>
</dbReference>
<sequence length="503" mass="53900">MSWQNFARLTLLPCFTLIACGDNGSGTDSNATTSTDTTDTTATTNATPGTSTTDEPPTSETSPTTTETPPTTTNMTATTDEVTSTTVDPTTDSTSTTTGEPACPYTPVPGEPGFALEIIATGFDRPVLVRADPSSPERLFVVEQGGRIKILEPGETTAPDASFLDIDVKNKVPMQIGPEQGLLGFDFHPNFPDDPRIYVNYNPADWPGAGPTYVAEFTLDPNDPNKVDPASERLVIAIDQPASNHNGGMIEFGPDGMLYIGMGDGGGADDQYDTGRDKQALHAKILRIDVEPDGTPDMNEPCGNGCELLDGFDYTIPADNPFVDDPEFSPEIYAWGFRNPWRFTFDQDGTFYVADVGQNQWEEVSVVVGGADYGWSLMEGNHCFNGGCDDSKGVNEVNDQGITTPIAEYDHGEGCSITGGTVYRSCEVPEWNGTYFYGDYCSGGVWALNWDGTAVENLGQVASQDDRIMGSGSNGFGDVLFTVVELDGFNAPVDGKILRVVPQ</sequence>
<accession>A0ABT5BA27</accession>
<feature type="region of interest" description="Disordered" evidence="1">
    <location>
        <begin position="22"/>
        <end position="105"/>
    </location>
</feature>
<dbReference type="SUPFAM" id="SSF50952">
    <property type="entry name" value="Soluble quinoprotein glucose dehydrogenase"/>
    <property type="match status" value="1"/>
</dbReference>
<protein>
    <submittedName>
        <fullName evidence="4">PQQ-dependent sugar dehydrogenase</fullName>
    </submittedName>
</protein>
<organism evidence="4 5">
    <name type="scientific">Nannocystis radixulma</name>
    <dbReference type="NCBI Taxonomy" id="2995305"/>
    <lineage>
        <taxon>Bacteria</taxon>
        <taxon>Pseudomonadati</taxon>
        <taxon>Myxococcota</taxon>
        <taxon>Polyangia</taxon>
        <taxon>Nannocystales</taxon>
        <taxon>Nannocystaceae</taxon>
        <taxon>Nannocystis</taxon>
    </lineage>
</organism>
<dbReference type="Pfam" id="PF07995">
    <property type="entry name" value="GSDH"/>
    <property type="match status" value="2"/>
</dbReference>
<evidence type="ECO:0000313" key="5">
    <source>
        <dbReference type="Proteomes" id="UP001217838"/>
    </source>
</evidence>
<dbReference type="PANTHER" id="PTHR19328:SF75">
    <property type="entry name" value="ALDOSE SUGAR DEHYDROGENASE YLII"/>
    <property type="match status" value="1"/>
</dbReference>
<dbReference type="Proteomes" id="UP001217838">
    <property type="component" value="Unassembled WGS sequence"/>
</dbReference>
<dbReference type="EMBL" id="JAQNDN010000010">
    <property type="protein sequence ID" value="MDC0670283.1"/>
    <property type="molecule type" value="Genomic_DNA"/>
</dbReference>
<feature type="signal peptide" evidence="2">
    <location>
        <begin position="1"/>
        <end position="19"/>
    </location>
</feature>
<dbReference type="RefSeq" id="WP_272000099.1">
    <property type="nucleotide sequence ID" value="NZ_JAQNDN010000010.1"/>
</dbReference>
<dbReference type="InterPro" id="IPR012938">
    <property type="entry name" value="Glc/Sorbosone_DH"/>
</dbReference>
<reference evidence="4 5" key="1">
    <citation type="submission" date="2022-11" db="EMBL/GenBank/DDBJ databases">
        <title>Minimal conservation of predation-associated metabolite biosynthetic gene clusters underscores biosynthetic potential of Myxococcota including descriptions for ten novel species: Archangium lansinium sp. nov., Myxococcus landrumus sp. nov., Nannocystis bai.</title>
        <authorList>
            <person name="Ahearne A."/>
            <person name="Stevens C."/>
            <person name="Dowd S."/>
        </authorList>
    </citation>
    <scope>NUCLEOTIDE SEQUENCE [LARGE SCALE GENOMIC DNA]</scope>
    <source>
        <strain evidence="4 5">NCELM</strain>
    </source>
</reference>
<keyword evidence="2" id="KW-0732">Signal</keyword>
<proteinExistence type="predicted"/>
<feature type="compositionally biased region" description="Low complexity" evidence="1">
    <location>
        <begin position="25"/>
        <end position="98"/>
    </location>
</feature>
<feature type="domain" description="Glucose/Sorbosone dehydrogenase" evidence="3">
    <location>
        <begin position="313"/>
        <end position="463"/>
    </location>
</feature>
<evidence type="ECO:0000259" key="3">
    <source>
        <dbReference type="Pfam" id="PF07995"/>
    </source>
</evidence>
<keyword evidence="5" id="KW-1185">Reference proteome</keyword>
<evidence type="ECO:0000256" key="1">
    <source>
        <dbReference type="SAM" id="MobiDB-lite"/>
    </source>
</evidence>
<dbReference type="PANTHER" id="PTHR19328">
    <property type="entry name" value="HEDGEHOG-INTERACTING PROTEIN"/>
    <property type="match status" value="1"/>
</dbReference>
<name>A0ABT5BA27_9BACT</name>
<dbReference type="Gene3D" id="2.120.10.30">
    <property type="entry name" value="TolB, C-terminal domain"/>
    <property type="match status" value="1"/>
</dbReference>